<feature type="transmembrane region" description="Helical" evidence="5">
    <location>
        <begin position="88"/>
        <end position="107"/>
    </location>
</feature>
<evidence type="ECO:0000313" key="8">
    <source>
        <dbReference type="EMBL" id="MRI85579.1"/>
    </source>
</evidence>
<feature type="transmembrane region" description="Helical" evidence="5">
    <location>
        <begin position="141"/>
        <end position="160"/>
    </location>
</feature>
<reference evidence="9 10" key="1">
    <citation type="submission" date="2019-11" db="EMBL/GenBank/DDBJ databases">
        <title>Characterisation of Fundicoccus ignavus gen. nov. sp. nov., a novel genus of the family Aerococcaceae isolated from bulk tank milk.</title>
        <authorList>
            <person name="Siebert A."/>
            <person name="Huptas C."/>
            <person name="Wenning M."/>
            <person name="Scherer S."/>
            <person name="Doll E.V."/>
        </authorList>
    </citation>
    <scope>NUCLEOTIDE SEQUENCE [LARGE SCALE GENOMIC DNA]</scope>
    <source>
        <strain evidence="7 10">DSM 109653</strain>
        <strain evidence="8 9">WS4759</strain>
    </source>
</reference>
<keyword evidence="9" id="KW-1185">Reference proteome</keyword>
<dbReference type="AlphaFoldDB" id="A0A6I2GK19"/>
<evidence type="ECO:0000313" key="9">
    <source>
        <dbReference type="Proteomes" id="UP000430975"/>
    </source>
</evidence>
<evidence type="ECO:0000256" key="4">
    <source>
        <dbReference type="ARBA" id="ARBA00023136"/>
    </source>
</evidence>
<evidence type="ECO:0000313" key="10">
    <source>
        <dbReference type="Proteomes" id="UP000469870"/>
    </source>
</evidence>
<name>A0A6I2GK19_9LACT</name>
<dbReference type="InterPro" id="IPR049453">
    <property type="entry name" value="Memb_transporter_dom"/>
</dbReference>
<keyword evidence="3 5" id="KW-1133">Transmembrane helix</keyword>
<dbReference type="Pfam" id="PF13515">
    <property type="entry name" value="FUSC_2"/>
    <property type="match status" value="1"/>
</dbReference>
<evidence type="ECO:0000256" key="2">
    <source>
        <dbReference type="ARBA" id="ARBA00022692"/>
    </source>
</evidence>
<evidence type="ECO:0000313" key="7">
    <source>
        <dbReference type="EMBL" id="MRI82173.1"/>
    </source>
</evidence>
<comment type="caution">
    <text evidence="8">The sequence shown here is derived from an EMBL/GenBank/DDBJ whole genome shotgun (WGS) entry which is preliminary data.</text>
</comment>
<protein>
    <recommendedName>
        <fullName evidence="6">Integral membrane bound transporter domain-containing protein</fullName>
    </recommendedName>
</protein>
<dbReference type="Proteomes" id="UP000469870">
    <property type="component" value="Unassembled WGS sequence"/>
</dbReference>
<feature type="domain" description="Integral membrane bound transporter" evidence="6">
    <location>
        <begin position="200"/>
        <end position="323"/>
    </location>
</feature>
<dbReference type="EMBL" id="WJQS01000005">
    <property type="protein sequence ID" value="MRI85579.1"/>
    <property type="molecule type" value="Genomic_DNA"/>
</dbReference>
<comment type="subcellular location">
    <subcellularLocation>
        <location evidence="1">Membrane</location>
        <topology evidence="1">Multi-pass membrane protein</topology>
    </subcellularLocation>
</comment>
<evidence type="ECO:0000256" key="3">
    <source>
        <dbReference type="ARBA" id="ARBA00022989"/>
    </source>
</evidence>
<keyword evidence="2 5" id="KW-0812">Transmembrane</keyword>
<proteinExistence type="predicted"/>
<feature type="transmembrane region" description="Helical" evidence="5">
    <location>
        <begin position="310"/>
        <end position="330"/>
    </location>
</feature>
<feature type="transmembrane region" description="Helical" evidence="5">
    <location>
        <begin position="21"/>
        <end position="37"/>
    </location>
</feature>
<evidence type="ECO:0000256" key="5">
    <source>
        <dbReference type="SAM" id="Phobius"/>
    </source>
</evidence>
<evidence type="ECO:0000256" key="1">
    <source>
        <dbReference type="ARBA" id="ARBA00004141"/>
    </source>
</evidence>
<feature type="transmembrane region" description="Helical" evidence="5">
    <location>
        <begin position="186"/>
        <end position="207"/>
    </location>
</feature>
<keyword evidence="4 5" id="KW-0472">Membrane</keyword>
<dbReference type="GO" id="GO:0016020">
    <property type="term" value="C:membrane"/>
    <property type="evidence" value="ECO:0007669"/>
    <property type="project" value="UniProtKB-SubCell"/>
</dbReference>
<evidence type="ECO:0000259" key="6">
    <source>
        <dbReference type="Pfam" id="PF13515"/>
    </source>
</evidence>
<organism evidence="8 9">
    <name type="scientific">Fundicoccus ignavus</name>
    <dbReference type="NCBI Taxonomy" id="2664442"/>
    <lineage>
        <taxon>Bacteria</taxon>
        <taxon>Bacillati</taxon>
        <taxon>Bacillota</taxon>
        <taxon>Bacilli</taxon>
        <taxon>Lactobacillales</taxon>
        <taxon>Aerococcaceae</taxon>
        <taxon>Fundicoccus</taxon>
    </lineage>
</organism>
<sequence length="361" mass="40514">MENLKQYIFQYNRPNDSKVRLLIAGFCILVINLLGYFTGNYHINAVSSLGVFTFLHYTPNEGSRILKRMTFVGICLLSGYMLGMLSTVYILMGPIIIALVGLVSRLLFRLFDIDKPGDLFVILCSAVGASRPVSLSEIPELSLLFIFGVVLSLIMGYVALKIEGAPKQSLSFNLNLRERVRNNPRAMVDSVSYAITLFFASYINLAIGLDQKSWLIVSAAAILQGNTLLQMYGRNFQRIIGTSLGLIVAILLMFIPFTIEARIALIVIVYVIVEYFMPRNYSIGIFFVTNMVMLQTTLTDPSIWPSIAHSRFFGIVIGSLIGAASAFIQYRLFDFYSQTIINERTYSPDNFKEHIDPNHSL</sequence>
<feature type="transmembrane region" description="Helical" evidence="5">
    <location>
        <begin position="213"/>
        <end position="232"/>
    </location>
</feature>
<dbReference type="RefSeq" id="WP_153862317.1">
    <property type="nucleotide sequence ID" value="NZ_WJQR01000008.1"/>
</dbReference>
<dbReference type="EMBL" id="WJQR01000008">
    <property type="protein sequence ID" value="MRI82173.1"/>
    <property type="molecule type" value="Genomic_DNA"/>
</dbReference>
<dbReference type="Proteomes" id="UP000430975">
    <property type="component" value="Unassembled WGS sequence"/>
</dbReference>
<gene>
    <name evidence="8" type="ORF">GIY09_06760</name>
    <name evidence="7" type="ORF">GIY11_09155</name>
</gene>
<feature type="transmembrane region" description="Helical" evidence="5">
    <location>
        <begin position="244"/>
        <end position="273"/>
    </location>
</feature>
<accession>A0A6I2GK19</accession>